<dbReference type="PROSITE" id="PS00216">
    <property type="entry name" value="SUGAR_TRANSPORT_1"/>
    <property type="match status" value="1"/>
</dbReference>
<keyword evidence="4 5" id="KW-0472">Membrane</keyword>
<dbReference type="GO" id="GO:0005886">
    <property type="term" value="C:plasma membrane"/>
    <property type="evidence" value="ECO:0007669"/>
    <property type="project" value="TreeGrafter"/>
</dbReference>
<feature type="transmembrane region" description="Helical" evidence="5">
    <location>
        <begin position="96"/>
        <end position="125"/>
    </location>
</feature>
<feature type="domain" description="Major facilitator superfamily (MFS) profile" evidence="6">
    <location>
        <begin position="5"/>
        <end position="385"/>
    </location>
</feature>
<feature type="transmembrane region" description="Helical" evidence="5">
    <location>
        <begin position="39"/>
        <end position="60"/>
    </location>
</feature>
<sequence>MKLRILLLTSIAHFINDGNFWFLPVAYTFLVEYKGFSELVIGVISGLFFLSSALSSPLVTKFAENRGNFVNFIGLGIILWGIGIIMFGYATYINSLILLIVSILTCGIASSFYHPLGAASLAIVYKGSSGTAMGINGSLGSLGRTLYPTITLLIFTITERNILLTSIGVGLISILASIPALLSRTRLDIREPSSNNGNEKLTKSIRNIIIILLISALIRNMFSQGISQFLPTILVESYDFKYGLNLGQILSIALATAIVGQPLLGILSDKVGRRLIYGISTIGSIISILLFLVYPNIIYLSLFILFTYSAFPLVLSLVGDFVPETVNGFANALVWGLGSTGGGAIGPLIMGFLSQSIGLINATRLIVLIGLISVIVIPAIPKPPKRSKISIFG</sequence>
<dbReference type="AlphaFoldDB" id="A0AAX4L1W3"/>
<dbReference type="InterPro" id="IPR011701">
    <property type="entry name" value="MFS"/>
</dbReference>
<feature type="transmembrane region" description="Helical" evidence="5">
    <location>
        <begin position="359"/>
        <end position="380"/>
    </location>
</feature>
<dbReference type="InterPro" id="IPR036259">
    <property type="entry name" value="MFS_trans_sf"/>
</dbReference>
<dbReference type="PANTHER" id="PTHR43129">
    <property type="entry name" value="FOSMIDOMYCIN RESISTANCE PROTEIN"/>
    <property type="match status" value="1"/>
</dbReference>
<evidence type="ECO:0000256" key="4">
    <source>
        <dbReference type="ARBA" id="ARBA00023136"/>
    </source>
</evidence>
<feature type="transmembrane region" description="Helical" evidence="5">
    <location>
        <begin position="275"/>
        <end position="294"/>
    </location>
</feature>
<keyword evidence="8" id="KW-1185">Reference proteome</keyword>
<dbReference type="EMBL" id="CP146016">
    <property type="protein sequence ID" value="WWQ61145.1"/>
    <property type="molecule type" value="Genomic_DNA"/>
</dbReference>
<evidence type="ECO:0000259" key="6">
    <source>
        <dbReference type="PROSITE" id="PS50850"/>
    </source>
</evidence>
<dbReference type="Proteomes" id="UP001432202">
    <property type="component" value="Chromosome"/>
</dbReference>
<dbReference type="GO" id="GO:0022857">
    <property type="term" value="F:transmembrane transporter activity"/>
    <property type="evidence" value="ECO:0007669"/>
    <property type="project" value="InterPro"/>
</dbReference>
<name>A0AAX4L1W3_9CREN</name>
<feature type="transmembrane region" description="Helical" evidence="5">
    <location>
        <begin position="72"/>
        <end position="90"/>
    </location>
</feature>
<dbReference type="RefSeq" id="WP_338603008.1">
    <property type="nucleotide sequence ID" value="NZ_CP146016.1"/>
</dbReference>
<dbReference type="Gene3D" id="1.20.1250.20">
    <property type="entry name" value="MFS general substrate transporter like domains"/>
    <property type="match status" value="2"/>
</dbReference>
<comment type="subcellular location">
    <subcellularLocation>
        <location evidence="1">Membrane</location>
        <topology evidence="1">Multi-pass membrane protein</topology>
    </subcellularLocation>
</comment>
<evidence type="ECO:0000313" key="8">
    <source>
        <dbReference type="Proteomes" id="UP001432202"/>
    </source>
</evidence>
<feature type="transmembrane region" description="Helical" evidence="5">
    <location>
        <begin position="242"/>
        <end position="263"/>
    </location>
</feature>
<keyword evidence="2 5" id="KW-0812">Transmembrane</keyword>
<reference evidence="7 8" key="1">
    <citation type="submission" date="2024-02" db="EMBL/GenBank/DDBJ databases">
        <title>STSV induces naive adaptation in Sulfolobus.</title>
        <authorList>
            <person name="Xiang X."/>
            <person name="Song M."/>
        </authorList>
    </citation>
    <scope>NUCLEOTIDE SEQUENCE [LARGE SCALE GENOMIC DNA]</scope>
    <source>
        <strain evidence="7 8">RT2</strain>
    </source>
</reference>
<proteinExistence type="predicted"/>
<protein>
    <submittedName>
        <fullName evidence="7">MFS transporter</fullName>
    </submittedName>
</protein>
<feature type="transmembrane region" description="Helical" evidence="5">
    <location>
        <begin position="329"/>
        <end position="353"/>
    </location>
</feature>
<feature type="transmembrane region" description="Helical" evidence="5">
    <location>
        <begin position="5"/>
        <end position="27"/>
    </location>
</feature>
<feature type="transmembrane region" description="Helical" evidence="5">
    <location>
        <begin position="300"/>
        <end position="322"/>
    </location>
</feature>
<dbReference type="SUPFAM" id="SSF103473">
    <property type="entry name" value="MFS general substrate transporter"/>
    <property type="match status" value="1"/>
</dbReference>
<evidence type="ECO:0000256" key="3">
    <source>
        <dbReference type="ARBA" id="ARBA00022989"/>
    </source>
</evidence>
<dbReference type="PROSITE" id="PS50850">
    <property type="entry name" value="MFS"/>
    <property type="match status" value="1"/>
</dbReference>
<dbReference type="InterPro" id="IPR005829">
    <property type="entry name" value="Sugar_transporter_CS"/>
</dbReference>
<evidence type="ECO:0000256" key="5">
    <source>
        <dbReference type="SAM" id="Phobius"/>
    </source>
</evidence>
<keyword evidence="3 5" id="KW-1133">Transmembrane helix</keyword>
<dbReference type="GeneID" id="89335790"/>
<evidence type="ECO:0000256" key="1">
    <source>
        <dbReference type="ARBA" id="ARBA00004141"/>
    </source>
</evidence>
<evidence type="ECO:0000313" key="7">
    <source>
        <dbReference type="EMBL" id="WWQ61145.1"/>
    </source>
</evidence>
<feature type="transmembrane region" description="Helical" evidence="5">
    <location>
        <begin position="137"/>
        <end position="157"/>
    </location>
</feature>
<dbReference type="PANTHER" id="PTHR43129:SF1">
    <property type="entry name" value="FOSMIDOMYCIN RESISTANCE PROTEIN"/>
    <property type="match status" value="1"/>
</dbReference>
<feature type="transmembrane region" description="Helical" evidence="5">
    <location>
        <begin position="163"/>
        <end position="183"/>
    </location>
</feature>
<feature type="transmembrane region" description="Helical" evidence="5">
    <location>
        <begin position="204"/>
        <end position="222"/>
    </location>
</feature>
<dbReference type="Pfam" id="PF07690">
    <property type="entry name" value="MFS_1"/>
    <property type="match status" value="1"/>
</dbReference>
<gene>
    <name evidence="7" type="ORF">V6M85_03440</name>
</gene>
<accession>A0AAX4L1W3</accession>
<dbReference type="InterPro" id="IPR020846">
    <property type="entry name" value="MFS_dom"/>
</dbReference>
<evidence type="ECO:0000256" key="2">
    <source>
        <dbReference type="ARBA" id="ARBA00022692"/>
    </source>
</evidence>
<organism evidence="7 8">
    <name type="scientific">Sulfolobus tengchongensis</name>
    <dbReference type="NCBI Taxonomy" id="207809"/>
    <lineage>
        <taxon>Archaea</taxon>
        <taxon>Thermoproteota</taxon>
        <taxon>Thermoprotei</taxon>
        <taxon>Sulfolobales</taxon>
        <taxon>Sulfolobaceae</taxon>
        <taxon>Sulfolobus</taxon>
    </lineage>
</organism>